<feature type="domain" description="C-type lectin" evidence="3">
    <location>
        <begin position="828"/>
        <end position="925"/>
    </location>
</feature>
<dbReference type="Pfam" id="PF25023">
    <property type="entry name" value="TEN_YD-shell"/>
    <property type="match status" value="2"/>
</dbReference>
<dbReference type="KEGG" id="rul:UC8_51490"/>
<dbReference type="PROSITE" id="PS00018">
    <property type="entry name" value="EF_HAND_1"/>
    <property type="match status" value="1"/>
</dbReference>
<evidence type="ECO:0000256" key="2">
    <source>
        <dbReference type="SAM" id="MobiDB-lite"/>
    </source>
</evidence>
<dbReference type="InterPro" id="IPR006530">
    <property type="entry name" value="YD"/>
</dbReference>
<keyword evidence="1" id="KW-0677">Repeat</keyword>
<feature type="compositionally biased region" description="Pro residues" evidence="2">
    <location>
        <begin position="5407"/>
        <end position="5416"/>
    </location>
</feature>
<dbReference type="InterPro" id="IPR056823">
    <property type="entry name" value="TEN-like_YD-shell"/>
</dbReference>
<dbReference type="SUPFAM" id="SSF63446">
    <property type="entry name" value="Type I dockerin domain"/>
    <property type="match status" value="1"/>
</dbReference>
<feature type="region of interest" description="Disordered" evidence="2">
    <location>
        <begin position="5401"/>
        <end position="5455"/>
    </location>
</feature>
<evidence type="ECO:0000313" key="4">
    <source>
        <dbReference type="EMBL" id="QEG43105.1"/>
    </source>
</evidence>
<organism evidence="4 5">
    <name type="scientific">Roseimaritima ulvae</name>
    <dbReference type="NCBI Taxonomy" id="980254"/>
    <lineage>
        <taxon>Bacteria</taxon>
        <taxon>Pseudomonadati</taxon>
        <taxon>Planctomycetota</taxon>
        <taxon>Planctomycetia</taxon>
        <taxon>Pirellulales</taxon>
        <taxon>Pirellulaceae</taxon>
        <taxon>Roseimaritima</taxon>
    </lineage>
</organism>
<dbReference type="InterPro" id="IPR050111">
    <property type="entry name" value="C-type_lectin/snaclec_domain"/>
</dbReference>
<dbReference type="InterPro" id="IPR022385">
    <property type="entry name" value="Rhs_assc_core"/>
</dbReference>
<dbReference type="PROSITE" id="PS50041">
    <property type="entry name" value="C_TYPE_LECTIN_2"/>
    <property type="match status" value="4"/>
</dbReference>
<dbReference type="NCBIfam" id="TIGR03696">
    <property type="entry name" value="Rhs_assc_core"/>
    <property type="match status" value="1"/>
</dbReference>
<protein>
    <submittedName>
        <fullName evidence="4">tRNA nuclease WapA</fullName>
        <ecNumber evidence="4">3.1.-.-</ecNumber>
    </submittedName>
</protein>
<dbReference type="NCBIfam" id="TIGR01643">
    <property type="entry name" value="YD_repeat_2x"/>
    <property type="match status" value="6"/>
</dbReference>
<dbReference type="PANTHER" id="PTHR22803">
    <property type="entry name" value="MANNOSE, PHOSPHOLIPASE, LECTIN RECEPTOR RELATED"/>
    <property type="match status" value="1"/>
</dbReference>
<dbReference type="CDD" id="cd03603">
    <property type="entry name" value="CLECT_VCBS"/>
    <property type="match status" value="2"/>
</dbReference>
<feature type="compositionally biased region" description="Pro residues" evidence="2">
    <location>
        <begin position="5424"/>
        <end position="5435"/>
    </location>
</feature>
<sequence>MPKFCFRNPFDWRNLEQRKRGRRVPAHRRRALLRSELLEARRLLAVVSPEIEPNDGRVAANEVSIVEGPSGSGYHAGFARGTIDPGDTDYFTFTALAGDQITLSVDAADGLLDPEVILRNSAGGQLLRDRDAGPASDSLTSVYTVPTSGRFYAEVIGDDTTTSGPYQLRIDLGRGIDIESDQNYVNDTTGGADGLTFEQSGALRTASVAGTVMGAESSNLDEDLFALGFMRADSLISLSLDLPEWSTLSPTLEILDSSGAVVAEASESSPLSVSFSALVDGNYFARVRTELVILNGSRFTLTDQSDDWGVVRAEAQAAGGDLVSIGSFEENEWIHDTFGGNHWIGFTDQASEGTYQWIDGSPVTYTGWAGNEPNTPSYDHAYLSTNAHWYDHSSTANYSGIIETSSEVGDPLVAHAGAEAQYVLSASVELRDFVPPVVTVVNRLPTEDGTLEQVLSTFNVTLSELDPETLSDGAFDLRAAGNDGVFDTADDHVYGLSYSHNDLTLYFTVTDGPLVDGPHRFTIVDSLTDLPVAEAVPGNALDGNADGTAGGDFIRSFTIDAVPDGVVFEGSDNGSFDKATHLELTADANETGWLRSEVGYGSIDPAPYNSYGEYDWWSFEGQAGDHVDVWSQQLESLRPYAQLYRLNDAGDGVQLLTRDGNGGWSGPGNDAYISGYELPVTTTYYVLMGKYRYDQTPGGYDVQIHVARGLDLETDANYVNDSTNGADGLTFEQSGALRTASVAGTVMAGENSNTDQDLFTLGYMRADSLISLSLDLPDWSTLSPTLEILDSSGAVVAEASDSGPLSMSFTALADGNYFARVRTEVAILDGSRYTLTDQADDWGVVRAEAEAAGGDLVSIGSFEENEWIHATFGGSHWIGFTDQAIEGTYQWIDGSPVTYTRWGNNEPNTPSYDHAFLSSNSYWYDYPLTGSLRGIIETSSEAGDPVSAGASLEAQYVLSASVELRDLVPPVVTAVNRLPAEGGTLEQVLSTFNVTFSELDPATLSADAFDLRTAGADGVFDTADDSVYGLSYSRSDLTLHFTVTDGPLVDGEHRFTISDSLTDLPVAEGVAGNALDGDANGTAGGDFIRSFTIDAVPDGVVFEGADNDSFDKATPLELTADANGTDWLRSEVGYGSIDPAIYGSNGEYDWWSFEGQAGDRVDVWSQALEELRPYAQLYRLNDAGDGVQSLTGNGNGGWSGPDNDAYISGYELPATTTYYVRMGKYYWDQTPGGYDLRVNLARGVELETDQNYANDTTGGADGLTFEQSGALRTAKVAGTVMGAESSNLDEDLFALGFMRADSLISLSLDLPEWSALAPTLEILDASGEVVAEANGADPLSASFTALVDGNYFARVRTEFAVLDGSRYTLTDQSAGWDAVRAEAQAAGGDLVSIDSLAENELIHGTLGGSHWIGFTDQASEGTYQWSDGSPVTFTRWASNEPNTPSYDHAYLSSNGYWYDIYSTYSFRGVIETATEVGDPELAGAGVQSQYVLNASVELRDLVPPVVTTVNRLPAEGGTLEQVLSTFNVTFSELDPATLSADAFDLRTAGADGVFDTADDSVYGLSYSRSDLTLHFTVTDGPLVDGEHRFTISDSLTDLPVAEGVAGNALDGDANGTAGGDFIRSFTIDAVPDGVVFEGADNDSFDKATPLELTADANGTDWLRSEVGYGSIDPAIYGSNGEYDWWSFEGQAGDRVDVWSQALEELRPYAQLYRLNDAGDGVQSLTGNGNGGWSGPDNDAYISGYELPATTTYYVRMGKYYWDQTPGGYDLRVNLARGVELETDQNYANDTTGGADGLTFEQSGALRTAKVAGTVMGAESSNLDEDLFALGFMRADSLISLSLDLPEWSALAPTLEILDASGEVVAEANGADPLSASFTALVDGNYFARVRTEFAVLDGSRYTLTDQSAGWDAVRAEAQAAGGDLVSIDSLAENELIHGTLGGSHWIGFTDQASEGTYQWSDGSPVTFTRWASNEPNTPSYDHAYLSSNGYWYDIYSTYSFRGVIETATEVGDPELAGAGVQSQYVLNASVELRDLVPPVVTTVNRLPAEGGTLEQVLSTFNVTFSELDPATLSADAFDLRTAGADGVFDTADDSVYGLSYSRSDLTLHFTVTDGPLVDGEHRFTISDSLTDLPVAEGVAGNALDGDADGAAGRDFVRSFTVDAVPENAVFEGSDNNSYAKATPLAFTADANGTGWLRSEVGYGSIDPAPYQSYGEYDWWSFEGLAGDRVDVWSQQLETLRPYAALYRLNDSGDGVQLLISNGVSGGAGPGDDAYISGYELPATTTYYVRIGKQYYDSTPGGYDVRINVARGLDLETDAGYANDNTSGADVVTRMVDGDTISIAVAGTVMRGENSNVDEDYFNIGNVGADQTILARARLPEYSTLVPVLEIRNANDEVISLSPNPVDANVVRADISEGGIYYIDVVGFDGEGPDAAYVIDVSIQPTSSLDFADLSVSELTVSDDTLQSGQQVEILWTVGNFGAVDTQGDQWVDRVFLSLNDRVGDADDVHLADVPRNGVLAVNDTYTQNTLVQLPIGVSGDYQVLVKTDATDQIAEFLFEDNNVRSLAASDITLTPYADLHATEVVAPELAIVGEPATVNWNVSNAGTGTTGDGTPDGVIESWVDRVYVSTDSTFGNADDRLIAEVIRDGSLAAGESYSGSWTGEVPSGLEGSYHWFVRVDSDAIVYEYDDIKSNVARTHDVVSIAPGRYVDLLPDELHSVTSASSGQLLHVTWTTANQGIRDASGPWTDRLYLSTDSTLSADDTLLNSTTIQHAIDVGDSEAFAVDVTLPERIDGDHYLILLVNATGDEYEFTFGDNNTIASEIVTITRRAEPDLIPAINNAPATIQLSVPFDYSFTIANTGDGNTVDTWIDRVYLSSDVTFDSSDILLSEFVSPAASLPLTQTGTGYMINGSTTLPFGTDIGQYHLLVVTDSLASELETDEANNIVASPAIQVEYPLLPDLVVSDITTAAEVIAGQSIEVSWTVENRGDGVASGPWSDRVLYSLDNAIGNDISLGQFDFVGTLMPGASITRTQTIAFPAGVSGPVRLVVGTDRDNSVFELAGQNNNEAIDDQTLSVIAPAAPNLVVDSIVAPATAFSNQEVTIEWVIQNVGTGATNALSWSDVVYLSLDDTLDGNDRFLGSVRNGSYLNSGESYQSTLTARLPQGIENNYRFIVVADGFNSLVEPEAEDDNTRASTITTVNLTPPPDLVVDAVSATSLVFSGTPFQIGWTVRNQGIGSTRGVAWTDQVFLSFNGDTIDAEDMLVASVPRFDELAPDGTYTVSGISIATPFAASGTAHVIVRTNALGQVYEHVLDFNNDGSRSIEVLQSPTPDLVVTELNAPANAYAGQPFTVQYVVTNEGANATPVASWSDAVYISTDDQLDPDTDMLLGNRLRSGVLDLGESETQTHTFTLPNTLTGEFYVFVVSDTFNTVFESDDDNNTRVSAEHIAVAVSPPDLRVTAASSNSQPRSGREFVVDYTVLNSGPVPTPSNVWFDAYFLSNDATLDPSDVSLGSRRRTGVLASGQQESLSVATILPAGEFGSRFLLIVSDATNQVFELDDENNLFALPLTITDDRPDPQLTSFNPRVTGGQVLPGGTITFDYSVANNGVGPTYSSIWRDSLVLSSDDILGNSDDIQLGSFDGPASLAPSASYSRASLNVAVPFGTPAGTYRLFLSTDSGDAMTESDESNNTLSFAPLVVGVASPTDAADLVVDSVVAPATALSGETLSVSWQVSNAGTRRTPVSLWTDRVWLSTDTTVGPDDLMIGSIRRTERLDAGASYSRTLNYELDVDLEGDFYVVVQTDFGNAVAEGAFEGNNENRSAAPIAISLNPTPDLVVTSITAPSTASSGRTFDLSWTVQNTGPGTAEGNWFDSVYLSLDPIFDRATDISIGYVDRSTPVAPSGSYTSSGTVSVPAALGGRFFVIVVADSTDRLYERNGESNNARVADASIEILHIPPADLVVGEITIPASGMPGQDATITFTVNNTGLNPATGSWSDAIYLSSDETWDINDAFFGRVTHNGNVLAGESYTSTNTAPLPGVLPGDYHVIVRSDILNNLPESDETNNLSGSLDSFAVDVAELTLGTPVAGQIADDRSVYYRVDVELGDTLVIELDQPSADSSVELYVRFDDLPSRSLSDFSDVEPYSTDQRVIVPITRAGTYYILGYGADIEAALPFNLVARTVEFSVLDTDFGSLGATSSNQTTQFVEGEDLSGLNTIRINGAKFTGRTTAELVLGDLVIPAVNYWMTDTSTLYATFDLQGMPGNEIPLGEYDLRVSDPIGGTVTVAESVEVIANTRNSGRITARFEGADSVQINLTHPVDLLIGNTSTADTYAPLITLSSERLGTPFGFSPTNLAVQTVQFLAINDEGPAGIYSPGDTATIPVFFRPNAAQIALDMGIISAQDRTPIDWAAQRDVLKPENLSEQAWDAVFANLTSDIPTWGDFVVMLNENATHLSQLGERANDIATLWDFEVQQAMNSLGPVHTLASMTDITVTAPGLTLDLSRNFGSSIIARDHDGIFGSGWRTIWESTLQESSGGRVTILNGSGGDRHFFPVDDQPGIYSPAYSTSDLLTLVDGEWVLQSTSGLRTGYSANGQLAYIEDANSNRISASYSNGKLSLLEHSSGQHLAIAYDAFGHIRSISDHLARSATYTYDSTNTYLVRVVAPDNTVTEYAYDTSSNAMHRGALTSQVTGGVLLNYGYDFRGRIASIGTLETAPGVSFSYDRAGAIQVNDQLGTATLLYNSSGLLSRITDSIGYSTSISYNADRLVSLITDALGQTQGFEWDEFGNLVSATDQLGNSTAYSYEWMGGVNSMRRLAAYTDANGNSTRYGYDTLGNRNSVTYADGSTEFLPQYDSSGNILEYVNRRGHVTQQSFTDSGQLAGIVFDDGSTVEMTYDALGRLTRVTESGGETTIFEYDTSDRLTRVTDPSGRFLEFEYDSFGRRVSMVDQEGYRVTYSYDNVGRLSEVLGNGSLIARYSYGISGQIERIQRGNGTFSELALNDAGYVGSLAHYSPDQSVRSSHAYTYDVLGRPISDSTDGGTWEYSYDAIGQLVAAEFIAAMGSGLEDQYFEYSYDAVGNRLRSVEGATTVSYVVNTLNQYEQIGDASLEYDADGNLVRLMAGGLASTFAYDTQNQLISASRPGQEWRYDYDAFGTLASIDLNGSRTSFLVDPEGIRSIASEYDSGGSLVARYIYGATLTGRAEGANGDLSYYETDLLGNVTALTSSLGTVLNAYSYSPFGQSIDVLETIGNRFRFSGGLGVTDNGDGFLNMRDRNYSSMQGRFTSVDPIGLAGGSTNLYQYALNSPSIYVDPAGQNPLLLIGIGIGAGIFGSYISTGSVTLEGIVFGLFSPKRFPSAGGAVAVAVENPSEFARGTHVAKDYVRRGLDPAYACERYQNLLEGCNDPPGTPAPPSEQPPGGETPVTPPGQQEPPHSPTVTFPRSFDPNDILGPEGVGDERWVSVVDTLNYTVRFENDPEAANAPAQVVRITQTLDSDVDARTFRLGDFGFGDLVFLMPENRSFYATRLDLRERYGIFVDVAAGVDVSAGEVFWQLTSIDPLTGEVPLDRFIGFLPPNVTAPEGDGFVSYTVRPRASSPNGARIDAEARIFFDENAPIDTPPIFNTIDAMAPDSSVASITSPVGDQRIPVSWAGDDGDIGSGHSTYDVYVRANDGGYALWLADTELTSAEFLGEPSTQYSFYSIARDLVGNVEEAPHVADATITTPDPPDEIPPRAIAENVQAGASQRSYVDTLSFTFDEATNLGDLIANGAITSAVTITNLGINADADPDTPVSTTANQFRYEFDEETGSSRLTWSLDEFNSGRQSLADGVYVFTIDASVVSDVTGNLLDGNGDGIGGDDFLLIFHRLNGDADGSGVVDGADMSVVLQSMGRHASMPNFDPNADLDRDGRITVRDRILVARAMGRSVTPPPEPAALSTLHAGANSFADQDEEEDDLLNLLADDQAQLAGSL</sequence>
<dbReference type="InterPro" id="IPR016186">
    <property type="entry name" value="C-type_lectin-like/link_sf"/>
</dbReference>
<gene>
    <name evidence="4" type="primary">wapA_4</name>
    <name evidence="4" type="ORF">UC8_51490</name>
</gene>
<dbReference type="InterPro" id="IPR031325">
    <property type="entry name" value="RHS_repeat"/>
</dbReference>
<evidence type="ECO:0000259" key="3">
    <source>
        <dbReference type="PROSITE" id="PS50041"/>
    </source>
</evidence>
<reference evidence="4 5" key="1">
    <citation type="submission" date="2019-08" db="EMBL/GenBank/DDBJ databases">
        <title>Deep-cultivation of Planctomycetes and their phenomic and genomic characterization uncovers novel biology.</title>
        <authorList>
            <person name="Wiegand S."/>
            <person name="Jogler M."/>
            <person name="Boedeker C."/>
            <person name="Pinto D."/>
            <person name="Vollmers J."/>
            <person name="Rivas-Marin E."/>
            <person name="Kohn T."/>
            <person name="Peeters S.H."/>
            <person name="Heuer A."/>
            <person name="Rast P."/>
            <person name="Oberbeckmann S."/>
            <person name="Bunk B."/>
            <person name="Jeske O."/>
            <person name="Meyerdierks A."/>
            <person name="Storesund J.E."/>
            <person name="Kallscheuer N."/>
            <person name="Luecker S."/>
            <person name="Lage O.M."/>
            <person name="Pohl T."/>
            <person name="Merkel B.J."/>
            <person name="Hornburger P."/>
            <person name="Mueller R.-W."/>
            <person name="Bruemmer F."/>
            <person name="Labrenz M."/>
            <person name="Spormann A.M."/>
            <person name="Op den Camp H."/>
            <person name="Overmann J."/>
            <person name="Amann R."/>
            <person name="Jetten M.S.M."/>
            <person name="Mascher T."/>
            <person name="Medema M.H."/>
            <person name="Devos D.P."/>
            <person name="Kaster A.-K."/>
            <person name="Ovreas L."/>
            <person name="Rohde M."/>
            <person name="Galperin M.Y."/>
            <person name="Jogler C."/>
        </authorList>
    </citation>
    <scope>NUCLEOTIDE SEQUENCE [LARGE SCALE GENOMIC DNA]</scope>
    <source>
        <strain evidence="4 5">UC8</strain>
    </source>
</reference>
<keyword evidence="4" id="KW-0378">Hydrolase</keyword>
<dbReference type="InterPro" id="IPR018247">
    <property type="entry name" value="EF_Hand_1_Ca_BS"/>
</dbReference>
<feature type="domain" description="C-type lectin" evidence="3">
    <location>
        <begin position="1896"/>
        <end position="1993"/>
    </location>
</feature>
<dbReference type="OrthoDB" id="232855at2"/>
<keyword evidence="5" id="KW-1185">Reference proteome</keyword>
<dbReference type="Proteomes" id="UP000325286">
    <property type="component" value="Chromosome"/>
</dbReference>
<dbReference type="GO" id="GO:0000272">
    <property type="term" value="P:polysaccharide catabolic process"/>
    <property type="evidence" value="ECO:0007669"/>
    <property type="project" value="InterPro"/>
</dbReference>
<dbReference type="InterPro" id="IPR016187">
    <property type="entry name" value="CTDL_fold"/>
</dbReference>
<dbReference type="GO" id="GO:0016787">
    <property type="term" value="F:hydrolase activity"/>
    <property type="evidence" value="ECO:0007669"/>
    <property type="project" value="UniProtKB-KW"/>
</dbReference>
<feature type="domain" description="C-type lectin" evidence="3">
    <location>
        <begin position="1362"/>
        <end position="1459"/>
    </location>
</feature>
<dbReference type="EC" id="3.1.-.-" evidence="4"/>
<dbReference type="InterPro" id="IPR001304">
    <property type="entry name" value="C-type_lectin-like"/>
</dbReference>
<evidence type="ECO:0000256" key="1">
    <source>
        <dbReference type="ARBA" id="ARBA00022737"/>
    </source>
</evidence>
<dbReference type="Gene3D" id="1.10.1330.10">
    <property type="entry name" value="Dockerin domain"/>
    <property type="match status" value="1"/>
</dbReference>
<dbReference type="EMBL" id="CP042914">
    <property type="protein sequence ID" value="QEG43105.1"/>
    <property type="molecule type" value="Genomic_DNA"/>
</dbReference>
<name>A0A5B9R051_9BACT</name>
<dbReference type="Gene3D" id="3.10.100.10">
    <property type="entry name" value="Mannose-Binding Protein A, subunit A"/>
    <property type="match status" value="4"/>
</dbReference>
<dbReference type="Pfam" id="PF07705">
    <property type="entry name" value="CARDB"/>
    <property type="match status" value="7"/>
</dbReference>
<dbReference type="InterPro" id="IPR011635">
    <property type="entry name" value="CARDB"/>
</dbReference>
<dbReference type="Gene3D" id="2.60.40.10">
    <property type="entry name" value="Immunoglobulins"/>
    <property type="match status" value="13"/>
</dbReference>
<dbReference type="Pfam" id="PF00059">
    <property type="entry name" value="Lectin_C"/>
    <property type="match status" value="4"/>
</dbReference>
<evidence type="ECO:0000313" key="5">
    <source>
        <dbReference type="Proteomes" id="UP000325286"/>
    </source>
</evidence>
<feature type="domain" description="C-type lectin" evidence="3">
    <location>
        <begin position="294"/>
        <end position="403"/>
    </location>
</feature>
<dbReference type="SUPFAM" id="SSF56436">
    <property type="entry name" value="C-type lectin-like"/>
    <property type="match status" value="4"/>
</dbReference>
<proteinExistence type="predicted"/>
<dbReference type="Pfam" id="PF05593">
    <property type="entry name" value="RHS_repeat"/>
    <property type="match status" value="2"/>
</dbReference>
<accession>A0A5B9R051</accession>
<dbReference type="InterPro" id="IPR013783">
    <property type="entry name" value="Ig-like_fold"/>
</dbReference>
<dbReference type="InterPro" id="IPR034007">
    <property type="entry name" value="CTLD_bac"/>
</dbReference>
<dbReference type="SMART" id="SM00034">
    <property type="entry name" value="CLECT"/>
    <property type="match status" value="4"/>
</dbReference>
<dbReference type="InterPro" id="IPR036439">
    <property type="entry name" value="Dockerin_dom_sf"/>
</dbReference>
<dbReference type="Gene3D" id="2.60.120.380">
    <property type="match status" value="6"/>
</dbReference>
<dbReference type="Gene3D" id="2.180.10.10">
    <property type="entry name" value="RHS repeat-associated core"/>
    <property type="match status" value="2"/>
</dbReference>